<dbReference type="GO" id="GO:0005789">
    <property type="term" value="C:endoplasmic reticulum membrane"/>
    <property type="evidence" value="ECO:0007669"/>
    <property type="project" value="TreeGrafter"/>
</dbReference>
<dbReference type="GO" id="GO:0005794">
    <property type="term" value="C:Golgi apparatus"/>
    <property type="evidence" value="ECO:0007669"/>
    <property type="project" value="TreeGrafter"/>
</dbReference>
<name>A0A0N1PG74_PAPMA</name>
<feature type="region of interest" description="Disordered" evidence="1">
    <location>
        <begin position="1"/>
        <end position="37"/>
    </location>
</feature>
<gene>
    <name evidence="3" type="ORF">RR48_03812</name>
</gene>
<evidence type="ECO:0000256" key="1">
    <source>
        <dbReference type="SAM" id="MobiDB-lite"/>
    </source>
</evidence>
<accession>A0A0N1PG74</accession>
<dbReference type="GO" id="GO:0006888">
    <property type="term" value="P:endoplasmic reticulum to Golgi vesicle-mediated transport"/>
    <property type="evidence" value="ECO:0007669"/>
    <property type="project" value="TreeGrafter"/>
</dbReference>
<feature type="transmembrane region" description="Helical" evidence="2">
    <location>
        <begin position="73"/>
        <end position="94"/>
    </location>
</feature>
<dbReference type="GO" id="GO:0016197">
    <property type="term" value="P:endosomal transport"/>
    <property type="evidence" value="ECO:0007669"/>
    <property type="project" value="TreeGrafter"/>
</dbReference>
<dbReference type="AlphaFoldDB" id="A0A0N1PG74"/>
<dbReference type="InParanoid" id="A0A0N1PG74"/>
<dbReference type="OrthoDB" id="6357215at2759"/>
<dbReference type="GO" id="GO:0005886">
    <property type="term" value="C:plasma membrane"/>
    <property type="evidence" value="ECO:0007669"/>
    <property type="project" value="TreeGrafter"/>
</dbReference>
<keyword evidence="4" id="KW-1185">Reference proteome</keyword>
<dbReference type="PANTHER" id="PTHR34009:SF2">
    <property type="entry name" value="PROTEIN STAR"/>
    <property type="match status" value="1"/>
</dbReference>
<evidence type="ECO:0000313" key="4">
    <source>
        <dbReference type="Proteomes" id="UP000053240"/>
    </source>
</evidence>
<organism evidence="3 4">
    <name type="scientific">Papilio machaon</name>
    <name type="common">Old World swallowtail butterfly</name>
    <dbReference type="NCBI Taxonomy" id="76193"/>
    <lineage>
        <taxon>Eukaryota</taxon>
        <taxon>Metazoa</taxon>
        <taxon>Ecdysozoa</taxon>
        <taxon>Arthropoda</taxon>
        <taxon>Hexapoda</taxon>
        <taxon>Insecta</taxon>
        <taxon>Pterygota</taxon>
        <taxon>Neoptera</taxon>
        <taxon>Endopterygota</taxon>
        <taxon>Lepidoptera</taxon>
        <taxon>Glossata</taxon>
        <taxon>Ditrysia</taxon>
        <taxon>Papilionoidea</taxon>
        <taxon>Papilionidae</taxon>
        <taxon>Papilioninae</taxon>
        <taxon>Papilio</taxon>
    </lineage>
</organism>
<keyword evidence="2" id="KW-1133">Transmembrane helix</keyword>
<feature type="compositionally biased region" description="Basic and acidic residues" evidence="1">
    <location>
        <begin position="1"/>
        <end position="19"/>
    </location>
</feature>
<dbReference type="GO" id="GO:0031902">
    <property type="term" value="C:late endosome membrane"/>
    <property type="evidence" value="ECO:0007669"/>
    <property type="project" value="TreeGrafter"/>
</dbReference>
<dbReference type="InterPro" id="IPR053202">
    <property type="entry name" value="EGF_Rcpt_Signaling_Reg"/>
</dbReference>
<dbReference type="EMBL" id="KQ461003">
    <property type="protein sequence ID" value="KPJ10024.1"/>
    <property type="molecule type" value="Genomic_DNA"/>
</dbReference>
<keyword evidence="2" id="KW-0812">Transmembrane</keyword>
<evidence type="ECO:0000313" key="3">
    <source>
        <dbReference type="EMBL" id="KPJ10024.1"/>
    </source>
</evidence>
<dbReference type="Proteomes" id="UP000053240">
    <property type="component" value="Unassembled WGS sequence"/>
</dbReference>
<proteinExistence type="predicted"/>
<protein>
    <submittedName>
        <fullName evidence="3">Protein Star</fullName>
    </submittedName>
</protein>
<dbReference type="PANTHER" id="PTHR34009">
    <property type="entry name" value="PROTEIN STAR"/>
    <property type="match status" value="1"/>
</dbReference>
<dbReference type="FunCoup" id="A0A0N1PG74">
    <property type="interactions" value="204"/>
</dbReference>
<keyword evidence="2" id="KW-0472">Membrane</keyword>
<evidence type="ECO:0000256" key="2">
    <source>
        <dbReference type="SAM" id="Phobius"/>
    </source>
</evidence>
<sequence>MAEKKSPEETLPKHSKPSDTMEQAEGSDKNIPPKPLPDKVVPVPVVVPVVTPSPRLTIPAFTKTSPNELYRKLLPAVLFLLTFVTVMTVLLVYMDTVALGAQQFRLNMSRDYELAKIPQESPPLVAYVRQLHLAPRAAHVQPPNPEPTPRVQILDQILGPEERGTFVEFLPKGPRDNTTLFLEAVRGWDGVVVRAAARDYLALRGAARALHACLSPTNHPREVTYQESESSGSAFRSRVLCLPLYTVLLAAEAARAQLLLLAGDAALPALTHLPYHLPDLQLQVIEVFSTDASYRNKTSEFLATKNYTIAATFADSIMYSLSPPQQ</sequence>
<reference evidence="3 4" key="1">
    <citation type="journal article" date="2015" name="Nat. Commun.">
        <title>Outbred genome sequencing and CRISPR/Cas9 gene editing in butterflies.</title>
        <authorList>
            <person name="Li X."/>
            <person name="Fan D."/>
            <person name="Zhang W."/>
            <person name="Liu G."/>
            <person name="Zhang L."/>
            <person name="Zhao L."/>
            <person name="Fang X."/>
            <person name="Chen L."/>
            <person name="Dong Y."/>
            <person name="Chen Y."/>
            <person name="Ding Y."/>
            <person name="Zhao R."/>
            <person name="Feng M."/>
            <person name="Zhu Y."/>
            <person name="Feng Y."/>
            <person name="Jiang X."/>
            <person name="Zhu D."/>
            <person name="Xiang H."/>
            <person name="Feng X."/>
            <person name="Li S."/>
            <person name="Wang J."/>
            <person name="Zhang G."/>
            <person name="Kronforst M.R."/>
            <person name="Wang W."/>
        </authorList>
    </citation>
    <scope>NUCLEOTIDE SEQUENCE [LARGE SCALE GENOMIC DNA]</scope>
    <source>
        <strain evidence="3">Ya'a_city_454_Pm</strain>
        <tissue evidence="3">Whole body</tissue>
    </source>
</reference>